<proteinExistence type="predicted"/>
<feature type="region of interest" description="Disordered" evidence="5">
    <location>
        <begin position="98"/>
        <end position="129"/>
    </location>
</feature>
<dbReference type="Pfam" id="PF07679">
    <property type="entry name" value="I-set"/>
    <property type="match status" value="1"/>
</dbReference>
<reference evidence="7" key="2">
    <citation type="submission" date="2025-08" db="UniProtKB">
        <authorList>
            <consortium name="Ensembl"/>
        </authorList>
    </citation>
    <scope>IDENTIFICATION</scope>
</reference>
<evidence type="ECO:0000256" key="3">
    <source>
        <dbReference type="ARBA" id="ARBA00022553"/>
    </source>
</evidence>
<evidence type="ECO:0000256" key="1">
    <source>
        <dbReference type="ARBA" id="ARBA00004496"/>
    </source>
</evidence>
<dbReference type="GO" id="GO:0005737">
    <property type="term" value="C:cytoplasm"/>
    <property type="evidence" value="ECO:0007669"/>
    <property type="project" value="UniProtKB-SubCell"/>
</dbReference>
<comment type="subcellular location">
    <subcellularLocation>
        <location evidence="1">Cytoplasm</location>
    </subcellularLocation>
</comment>
<dbReference type="SMART" id="SM00408">
    <property type="entry name" value="IGc2"/>
    <property type="match status" value="1"/>
</dbReference>
<name>A0AAZ3PE78_ONCTS</name>
<dbReference type="InterPro" id="IPR036179">
    <property type="entry name" value="Ig-like_dom_sf"/>
</dbReference>
<dbReference type="SMART" id="SM00409">
    <property type="entry name" value="IG"/>
    <property type="match status" value="1"/>
</dbReference>
<protein>
    <recommendedName>
        <fullName evidence="6">Ig-like domain-containing protein</fullName>
    </recommendedName>
</protein>
<dbReference type="InterPro" id="IPR052385">
    <property type="entry name" value="Obscurin/Obscurin-like_Reg"/>
</dbReference>
<evidence type="ECO:0000256" key="5">
    <source>
        <dbReference type="SAM" id="MobiDB-lite"/>
    </source>
</evidence>
<evidence type="ECO:0000256" key="4">
    <source>
        <dbReference type="ARBA" id="ARBA00023157"/>
    </source>
</evidence>
<evidence type="ECO:0000259" key="6">
    <source>
        <dbReference type="PROSITE" id="PS50835"/>
    </source>
</evidence>
<evidence type="ECO:0000313" key="7">
    <source>
        <dbReference type="Ensembl" id="ENSOTSP00005114977.1"/>
    </source>
</evidence>
<dbReference type="Gene3D" id="2.60.40.10">
    <property type="entry name" value="Immunoglobulins"/>
    <property type="match status" value="1"/>
</dbReference>
<dbReference type="PANTHER" id="PTHR35971">
    <property type="entry name" value="SI:DKEY-31G6.6"/>
    <property type="match status" value="1"/>
</dbReference>
<reference evidence="7" key="3">
    <citation type="submission" date="2025-09" db="UniProtKB">
        <authorList>
            <consortium name="Ensembl"/>
        </authorList>
    </citation>
    <scope>IDENTIFICATION</scope>
</reference>
<dbReference type="Proteomes" id="UP000694402">
    <property type="component" value="Unassembled WGS sequence"/>
</dbReference>
<sequence>MSEFTEPQGHTLDYWILSVTEAQAPEEGNVTLRCELSKSGVSVEWLKGEELLREGKRYQMKQEGRTAEMVIRNVVLQDAGEYSCVVNKFGVTSYNGNITVGQPQNPPPSTQRPAAPAQPSTPSVHPVLASVGPLQPAQTSTSGKETMDSVEIVAFRGYGISHCTESIYFNIDCCKCYNNLISYTCNGFQSVLC</sequence>
<dbReference type="GeneTree" id="ENSGT00940000177273"/>
<keyword evidence="3" id="KW-0597">Phosphoprotein</keyword>
<dbReference type="PANTHER" id="PTHR35971:SF5">
    <property type="entry name" value="OBSCURIN LIKE CYTOSKELETAL ADAPTOR 1"/>
    <property type="match status" value="1"/>
</dbReference>
<reference evidence="8" key="1">
    <citation type="journal article" date="2018" name="PLoS ONE">
        <title>Chinook salmon (Oncorhynchus tshawytscha) genome and transcriptome.</title>
        <authorList>
            <person name="Christensen K.A."/>
            <person name="Leong J.S."/>
            <person name="Sakhrani D."/>
            <person name="Biagi C.A."/>
            <person name="Minkley D.R."/>
            <person name="Withler R.E."/>
            <person name="Rondeau E.B."/>
            <person name="Koop B.F."/>
            <person name="Devlin R.H."/>
        </authorList>
    </citation>
    <scope>NUCLEOTIDE SEQUENCE [LARGE SCALE GENOMIC DNA]</scope>
</reference>
<feature type="domain" description="Ig-like" evidence="6">
    <location>
        <begin position="7"/>
        <end position="101"/>
    </location>
</feature>
<dbReference type="SUPFAM" id="SSF48726">
    <property type="entry name" value="Immunoglobulin"/>
    <property type="match status" value="1"/>
</dbReference>
<dbReference type="InterPro" id="IPR007110">
    <property type="entry name" value="Ig-like_dom"/>
</dbReference>
<evidence type="ECO:0000313" key="8">
    <source>
        <dbReference type="Proteomes" id="UP000694402"/>
    </source>
</evidence>
<organism evidence="7 8">
    <name type="scientific">Oncorhynchus tshawytscha</name>
    <name type="common">Chinook salmon</name>
    <name type="synonym">Salmo tshawytscha</name>
    <dbReference type="NCBI Taxonomy" id="74940"/>
    <lineage>
        <taxon>Eukaryota</taxon>
        <taxon>Metazoa</taxon>
        <taxon>Chordata</taxon>
        <taxon>Craniata</taxon>
        <taxon>Vertebrata</taxon>
        <taxon>Euteleostomi</taxon>
        <taxon>Actinopterygii</taxon>
        <taxon>Neopterygii</taxon>
        <taxon>Teleostei</taxon>
        <taxon>Protacanthopterygii</taxon>
        <taxon>Salmoniformes</taxon>
        <taxon>Salmonidae</taxon>
        <taxon>Salmoninae</taxon>
        <taxon>Oncorhynchus</taxon>
    </lineage>
</organism>
<keyword evidence="4" id="KW-1015">Disulfide bond</keyword>
<dbReference type="Ensembl" id="ENSOTST00005115463.1">
    <property type="protein sequence ID" value="ENSOTSP00005114977.1"/>
    <property type="gene ID" value="ENSOTSG00005048717.1"/>
</dbReference>
<dbReference type="PROSITE" id="PS50835">
    <property type="entry name" value="IG_LIKE"/>
    <property type="match status" value="1"/>
</dbReference>
<keyword evidence="8" id="KW-1185">Reference proteome</keyword>
<dbReference type="InterPro" id="IPR003599">
    <property type="entry name" value="Ig_sub"/>
</dbReference>
<keyword evidence="2" id="KW-0963">Cytoplasm</keyword>
<dbReference type="InterPro" id="IPR013098">
    <property type="entry name" value="Ig_I-set"/>
</dbReference>
<dbReference type="InterPro" id="IPR013783">
    <property type="entry name" value="Ig-like_fold"/>
</dbReference>
<accession>A0AAZ3PE78</accession>
<evidence type="ECO:0000256" key="2">
    <source>
        <dbReference type="ARBA" id="ARBA00022490"/>
    </source>
</evidence>
<dbReference type="AlphaFoldDB" id="A0AAZ3PE78"/>
<dbReference type="InterPro" id="IPR003598">
    <property type="entry name" value="Ig_sub2"/>
</dbReference>